<accession>A0A1E7DMV5</accession>
<dbReference type="InterPro" id="IPR048110">
    <property type="entry name" value="SA1362/YqhP-like"/>
</dbReference>
<keyword evidence="4" id="KW-1185">Reference proteome</keyword>
<feature type="compositionally biased region" description="Polar residues" evidence="1">
    <location>
        <begin position="80"/>
        <end position="93"/>
    </location>
</feature>
<feature type="transmembrane region" description="Helical" evidence="2">
    <location>
        <begin position="30"/>
        <end position="51"/>
    </location>
</feature>
<keyword evidence="2" id="KW-0812">Transmembrane</keyword>
<reference evidence="3 4" key="1">
    <citation type="submission" date="2016-06" db="EMBL/GenBank/DDBJ databases">
        <title>Domibacillus iocasae genome sequencing.</title>
        <authorList>
            <person name="Verma A."/>
            <person name="Pal Y."/>
            <person name="Ojha A.K."/>
            <person name="Krishnamurthi S."/>
        </authorList>
    </citation>
    <scope>NUCLEOTIDE SEQUENCE [LARGE SCALE GENOMIC DNA]</scope>
    <source>
        <strain evidence="3 4">DSM 29979</strain>
    </source>
</reference>
<evidence type="ECO:0000256" key="2">
    <source>
        <dbReference type="SAM" id="Phobius"/>
    </source>
</evidence>
<dbReference type="Proteomes" id="UP000095658">
    <property type="component" value="Unassembled WGS sequence"/>
</dbReference>
<protein>
    <submittedName>
        <fullName evidence="3">Uncharacterized protein</fullName>
    </submittedName>
</protein>
<dbReference type="RefSeq" id="WP_069938987.1">
    <property type="nucleotide sequence ID" value="NZ_MAMP01000022.1"/>
</dbReference>
<dbReference type="STRING" id="1714016.BA724_08895"/>
<feature type="region of interest" description="Disordered" evidence="1">
    <location>
        <begin position="56"/>
        <end position="127"/>
    </location>
</feature>
<feature type="compositionally biased region" description="Basic residues" evidence="1">
    <location>
        <begin position="117"/>
        <end position="127"/>
    </location>
</feature>
<dbReference type="AlphaFoldDB" id="A0A1E7DMV5"/>
<gene>
    <name evidence="3" type="ORF">BA724_08895</name>
</gene>
<comment type="caution">
    <text evidence="3">The sequence shown here is derived from an EMBL/GenBank/DDBJ whole genome shotgun (WGS) entry which is preliminary data.</text>
</comment>
<keyword evidence="2" id="KW-1133">Transmembrane helix</keyword>
<feature type="transmembrane region" description="Helical" evidence="2">
    <location>
        <begin position="7"/>
        <end position="24"/>
    </location>
</feature>
<sequence>MNVRTVVVSVIAVLAAVGLVSMMITSPGQLVRQVIFGVITTVIILFLLRLFMQNRGGGNRREDRAYSKAVKQSKKRHTAKTSYKPKTSRSVSFTAKPKKKAARRKKAAHLTVIQGNKGKRGSRASSE</sequence>
<name>A0A1E7DMV5_9BACI</name>
<evidence type="ECO:0000313" key="3">
    <source>
        <dbReference type="EMBL" id="OES44389.1"/>
    </source>
</evidence>
<evidence type="ECO:0000256" key="1">
    <source>
        <dbReference type="SAM" id="MobiDB-lite"/>
    </source>
</evidence>
<dbReference type="OrthoDB" id="2989424at2"/>
<dbReference type="NCBIfam" id="NF041554">
    <property type="entry name" value="SA1362_fam"/>
    <property type="match status" value="1"/>
</dbReference>
<dbReference type="EMBL" id="MAMP01000022">
    <property type="protein sequence ID" value="OES44389.1"/>
    <property type="molecule type" value="Genomic_DNA"/>
</dbReference>
<keyword evidence="2" id="KW-0472">Membrane</keyword>
<feature type="compositionally biased region" description="Basic residues" evidence="1">
    <location>
        <begin position="96"/>
        <end position="108"/>
    </location>
</feature>
<organism evidence="3 4">
    <name type="scientific">Domibacillus iocasae</name>
    <dbReference type="NCBI Taxonomy" id="1714016"/>
    <lineage>
        <taxon>Bacteria</taxon>
        <taxon>Bacillati</taxon>
        <taxon>Bacillota</taxon>
        <taxon>Bacilli</taxon>
        <taxon>Bacillales</taxon>
        <taxon>Bacillaceae</taxon>
        <taxon>Domibacillus</taxon>
    </lineage>
</organism>
<evidence type="ECO:0000313" key="4">
    <source>
        <dbReference type="Proteomes" id="UP000095658"/>
    </source>
</evidence>
<proteinExistence type="predicted"/>